<keyword evidence="2" id="KW-0456">Lyase</keyword>
<evidence type="ECO:0000313" key="2">
    <source>
        <dbReference type="EMBL" id="WEK20893.1"/>
    </source>
</evidence>
<dbReference type="NCBIfam" id="TIGR02474">
    <property type="entry name" value="pec_lyase"/>
    <property type="match status" value="1"/>
</dbReference>
<evidence type="ECO:0000256" key="1">
    <source>
        <dbReference type="SAM" id="SignalP"/>
    </source>
</evidence>
<evidence type="ECO:0000313" key="3">
    <source>
        <dbReference type="Proteomes" id="UP001214530"/>
    </source>
</evidence>
<dbReference type="GO" id="GO:0030570">
    <property type="term" value="F:pectate lyase activity"/>
    <property type="evidence" value="ECO:0007669"/>
    <property type="project" value="UniProtKB-EC"/>
</dbReference>
<feature type="signal peptide" evidence="1">
    <location>
        <begin position="1"/>
        <end position="17"/>
    </location>
</feature>
<proteinExistence type="predicted"/>
<organism evidence="2 3">
    <name type="scientific">Candidatus Pedobacter colombiensis</name>
    <dbReference type="NCBI Taxonomy" id="3121371"/>
    <lineage>
        <taxon>Bacteria</taxon>
        <taxon>Pseudomonadati</taxon>
        <taxon>Bacteroidota</taxon>
        <taxon>Sphingobacteriia</taxon>
        <taxon>Sphingobacteriales</taxon>
        <taxon>Sphingobacteriaceae</taxon>
        <taxon>Pedobacter</taxon>
    </lineage>
</organism>
<dbReference type="Proteomes" id="UP001214530">
    <property type="component" value="Chromosome"/>
</dbReference>
<dbReference type="AlphaFoldDB" id="A0AAJ5WBC8"/>
<dbReference type="EC" id="4.2.2.2" evidence="2"/>
<dbReference type="EMBL" id="CP119313">
    <property type="protein sequence ID" value="WEK20893.1"/>
    <property type="molecule type" value="Genomic_DNA"/>
</dbReference>
<accession>A0AAJ5WBC8</accession>
<reference evidence="2" key="1">
    <citation type="submission" date="2023-03" db="EMBL/GenBank/DDBJ databases">
        <title>Andean soil-derived lignocellulolytic bacterial consortium as a source of novel taxa and putative plastic-active enzymes.</title>
        <authorList>
            <person name="Diaz-Garcia L."/>
            <person name="Chuvochina M."/>
            <person name="Feuerriegel G."/>
            <person name="Bunk B."/>
            <person name="Sproer C."/>
            <person name="Streit W.R."/>
            <person name="Rodriguez L.M."/>
            <person name="Overmann J."/>
            <person name="Jimenez D.J."/>
        </authorList>
    </citation>
    <scope>NUCLEOTIDE SEQUENCE</scope>
    <source>
        <strain evidence="2">MAG 3858</strain>
    </source>
</reference>
<sequence length="381" mass="44114">MKYLAILFIGFSIAAKAQTTDFKYTAVDPRPFADNANHWYFGFDKHNVINSKPNQPKYQPTELTNIADNILLFQKDNGGWPKNYDIMAILTAEQKDSLIRAKSVLNTTFDNGSTYTQIAVLANVYTVTKIEKYKSAALKGLDYVLESQYKNGGWPQFYPLESNYSRYVTYNDGNFEGIMSLLKDINDNKPEYAFLDNTHRKKLKEAYQRAIPCILKTQINDAGKPTAWCQQYDEVTLQPAWARKFEPPSICNKESADLVLFLMSIEHPSKEIIEAVKNAVAWFEESKIYNTRVKVIPAEKLITPFRVSKTDRVVVTDTTAPPIWTRYYELKTHKPIFCDRDSKIVYALADISRERRDGYAWYTYAPQQVLDKYPEWYQNLH</sequence>
<gene>
    <name evidence="2" type="primary">pelA</name>
    <name evidence="2" type="ORF">P0Y49_07055</name>
</gene>
<name>A0AAJ5WBC8_9SPHI</name>
<dbReference type="SUPFAM" id="SSF81853">
    <property type="entry name" value="Family 10 polysaccharide lyase"/>
    <property type="match status" value="1"/>
</dbReference>
<dbReference type="Pfam" id="PF09492">
    <property type="entry name" value="Pec_lyase"/>
    <property type="match status" value="1"/>
</dbReference>
<dbReference type="Gene3D" id="1.50.10.20">
    <property type="match status" value="1"/>
</dbReference>
<keyword evidence="1" id="KW-0732">Signal</keyword>
<dbReference type="InterPro" id="IPR012669">
    <property type="entry name" value="Pectate_lyase"/>
</dbReference>
<feature type="chain" id="PRO_5042484213" evidence="1">
    <location>
        <begin position="18"/>
        <end position="381"/>
    </location>
</feature>
<protein>
    <submittedName>
        <fullName evidence="2">Pectate lyase</fullName>
        <ecNumber evidence="2">4.2.2.2</ecNumber>
    </submittedName>
</protein>